<evidence type="ECO:0000256" key="1">
    <source>
        <dbReference type="ARBA" id="ARBA00005382"/>
    </source>
</evidence>
<keyword evidence="8" id="KW-1185">Reference proteome</keyword>
<evidence type="ECO:0000313" key="7">
    <source>
        <dbReference type="EMBL" id="AZS14122.1"/>
    </source>
</evidence>
<gene>
    <name evidence="7" type="ORF">EI981_06405</name>
</gene>
<comment type="similarity">
    <text evidence="1 4">Belongs to the glycosyl hydrolase 30 family.</text>
</comment>
<evidence type="ECO:0000259" key="5">
    <source>
        <dbReference type="Pfam" id="PF02055"/>
    </source>
</evidence>
<dbReference type="AlphaFoldDB" id="A0A3S9UUX5"/>
<dbReference type="Gene3D" id="2.60.40.1180">
    <property type="entry name" value="Golgi alpha-mannosidase II"/>
    <property type="match status" value="1"/>
</dbReference>
<dbReference type="GO" id="GO:0016020">
    <property type="term" value="C:membrane"/>
    <property type="evidence" value="ECO:0007669"/>
    <property type="project" value="GOC"/>
</dbReference>
<dbReference type="OrthoDB" id="9806701at2"/>
<sequence>MMSYPVEWYSTSTQEAWAEKKSFSYTEESANLSLNGELHQLVEGFGGCFNELGYIALQHLSEEQRHEIFYSLFHPDGDHKFTICRLPIGASDYAEKWYSHNETDGDLEMKYFSIDRDFKYLIPYIKEAQSYNPDLKFFASPWSPPTWMKYPKAYNYGTLRWEKEILEAYALYFVKFVQAYEEQGIPIHQIHVQNEVIADQKFPSCVWTGEQLREFIADYLGPAFEQHGLDTEIWLGTINAPDPWEELLKKRTTDFDDYAGIVLSDPKAYSYIKGVGYQWAGKNAIKRTVDSYPELRYMQTENECGDGENSWDYARYVYNLYQHYFSHGVNAYIYWNMVLEPRGRSTWGWEQNSMITVDPQTKQYTFNPEYYVMKHFAHFIAPGSRRIGLQGTWTGKSVAFRNPDGEIVVVINNPFKEARRLNLNAGDQTLSFELEAGSFNTIVIKK</sequence>
<dbReference type="InterPro" id="IPR033452">
    <property type="entry name" value="GH30_C"/>
</dbReference>
<protein>
    <submittedName>
        <fullName evidence="7">Glycosyl hydrolase</fullName>
    </submittedName>
</protein>
<dbReference type="GO" id="GO:0004348">
    <property type="term" value="F:glucosylceramidase activity"/>
    <property type="evidence" value="ECO:0007669"/>
    <property type="project" value="InterPro"/>
</dbReference>
<evidence type="ECO:0000256" key="3">
    <source>
        <dbReference type="ARBA" id="ARBA00022801"/>
    </source>
</evidence>
<dbReference type="Pfam" id="PF02055">
    <property type="entry name" value="Glyco_hydro_30"/>
    <property type="match status" value="1"/>
</dbReference>
<feature type="domain" description="Glycosyl hydrolase family 30 beta sandwich" evidence="6">
    <location>
        <begin position="383"/>
        <end position="442"/>
    </location>
</feature>
<evidence type="ECO:0000256" key="2">
    <source>
        <dbReference type="ARBA" id="ARBA00022729"/>
    </source>
</evidence>
<keyword evidence="3 4" id="KW-0378">Hydrolase</keyword>
<dbReference type="PANTHER" id="PTHR11069">
    <property type="entry name" value="GLUCOSYLCERAMIDASE"/>
    <property type="match status" value="1"/>
</dbReference>
<reference evidence="8" key="1">
    <citation type="submission" date="2018-12" db="EMBL/GenBank/DDBJ databases">
        <title>Complete genome sequence of Paenibacillus sp. MBLB1234.</title>
        <authorList>
            <person name="Nam Y.-D."/>
            <person name="Kang J."/>
            <person name="Chung W.-H."/>
            <person name="Park Y.S."/>
        </authorList>
    </citation>
    <scope>NUCLEOTIDE SEQUENCE [LARGE SCALE GENOMIC DNA]</scope>
    <source>
        <strain evidence="8">MBLB1234</strain>
    </source>
</reference>
<feature type="domain" description="Glycosyl hydrolase family 30 TIM-barrel" evidence="5">
    <location>
        <begin position="42"/>
        <end position="380"/>
    </location>
</feature>
<dbReference type="Gene3D" id="3.20.20.80">
    <property type="entry name" value="Glycosidases"/>
    <property type="match status" value="1"/>
</dbReference>
<dbReference type="SUPFAM" id="SSF51445">
    <property type="entry name" value="(Trans)glycosidases"/>
    <property type="match status" value="1"/>
</dbReference>
<evidence type="ECO:0000313" key="8">
    <source>
        <dbReference type="Proteomes" id="UP000270678"/>
    </source>
</evidence>
<dbReference type="KEGG" id="plut:EI981_06405"/>
<dbReference type="GO" id="GO:0006680">
    <property type="term" value="P:glucosylceramide catabolic process"/>
    <property type="evidence" value="ECO:0007669"/>
    <property type="project" value="TreeGrafter"/>
</dbReference>
<keyword evidence="4" id="KW-0326">Glycosidase</keyword>
<keyword evidence="2" id="KW-0732">Signal</keyword>
<dbReference type="PRINTS" id="PR00843">
    <property type="entry name" value="GLHYDRLASE30"/>
</dbReference>
<dbReference type="Pfam" id="PF17189">
    <property type="entry name" value="Glyco_hydro_30C"/>
    <property type="match status" value="1"/>
</dbReference>
<dbReference type="Proteomes" id="UP000270678">
    <property type="component" value="Chromosome"/>
</dbReference>
<organism evidence="7 8">
    <name type="scientific">Paenibacillus lutimineralis</name>
    <dbReference type="NCBI Taxonomy" id="2707005"/>
    <lineage>
        <taxon>Bacteria</taxon>
        <taxon>Bacillati</taxon>
        <taxon>Bacillota</taxon>
        <taxon>Bacilli</taxon>
        <taxon>Bacillales</taxon>
        <taxon>Paenibacillaceae</taxon>
        <taxon>Paenibacillus</taxon>
    </lineage>
</organism>
<evidence type="ECO:0000259" key="6">
    <source>
        <dbReference type="Pfam" id="PF17189"/>
    </source>
</evidence>
<dbReference type="InterPro" id="IPR001139">
    <property type="entry name" value="Glyco_hydro_30"/>
</dbReference>
<accession>A0A3S9UUX5</accession>
<dbReference type="InterPro" id="IPR013780">
    <property type="entry name" value="Glyco_hydro_b"/>
</dbReference>
<dbReference type="InterPro" id="IPR017853">
    <property type="entry name" value="GH"/>
</dbReference>
<evidence type="ECO:0000256" key="4">
    <source>
        <dbReference type="RuleBase" id="RU361188"/>
    </source>
</evidence>
<dbReference type="InterPro" id="IPR033453">
    <property type="entry name" value="Glyco_hydro_30_TIM-barrel"/>
</dbReference>
<dbReference type="PANTHER" id="PTHR11069:SF23">
    <property type="entry name" value="LYSOSOMAL ACID GLUCOSYLCERAMIDASE"/>
    <property type="match status" value="1"/>
</dbReference>
<proteinExistence type="inferred from homology"/>
<dbReference type="EMBL" id="CP034346">
    <property type="protein sequence ID" value="AZS14122.1"/>
    <property type="molecule type" value="Genomic_DNA"/>
</dbReference>
<name>A0A3S9UUX5_9BACL</name>